<gene>
    <name evidence="1" type="ORF">OHK93_002723</name>
</gene>
<dbReference type="Proteomes" id="UP001161017">
    <property type="component" value="Unassembled WGS sequence"/>
</dbReference>
<reference evidence="1" key="1">
    <citation type="journal article" date="2023" name="Genome Biol. Evol.">
        <title>First Whole Genome Sequence and Flow Cytometry Genome Size Data for the Lichen-Forming Fungus Ramalina farinacea (Ascomycota).</title>
        <authorList>
            <person name="Llewellyn T."/>
            <person name="Mian S."/>
            <person name="Hill R."/>
            <person name="Leitch I.J."/>
            <person name="Gaya E."/>
        </authorList>
    </citation>
    <scope>NUCLEOTIDE SEQUENCE</scope>
    <source>
        <strain evidence="1">LIQ254RAFAR</strain>
    </source>
</reference>
<evidence type="ECO:0000313" key="1">
    <source>
        <dbReference type="EMBL" id="MDI1491514.1"/>
    </source>
</evidence>
<evidence type="ECO:0000313" key="2">
    <source>
        <dbReference type="Proteomes" id="UP001161017"/>
    </source>
</evidence>
<keyword evidence="2" id="KW-1185">Reference proteome</keyword>
<dbReference type="EMBL" id="JAPUFD010000015">
    <property type="protein sequence ID" value="MDI1491514.1"/>
    <property type="molecule type" value="Genomic_DNA"/>
</dbReference>
<proteinExistence type="predicted"/>
<protein>
    <submittedName>
        <fullName evidence="1">Uncharacterized protein</fullName>
    </submittedName>
</protein>
<sequence>MRSDVEDTARILESLADETTLKDVHLSVGNKHENSMVVSDNVNSYWSADEFQGRDEQFALTREILDTMPKPDMIRHLYEVFTTRCQGPLFNVVHTPTFLEQAEDLYSCLSCGNDQEQQQYVCHNTLRPINA</sequence>
<organism evidence="1 2">
    <name type="scientific">Ramalina farinacea</name>
    <dbReference type="NCBI Taxonomy" id="258253"/>
    <lineage>
        <taxon>Eukaryota</taxon>
        <taxon>Fungi</taxon>
        <taxon>Dikarya</taxon>
        <taxon>Ascomycota</taxon>
        <taxon>Pezizomycotina</taxon>
        <taxon>Lecanoromycetes</taxon>
        <taxon>OSLEUM clade</taxon>
        <taxon>Lecanoromycetidae</taxon>
        <taxon>Lecanorales</taxon>
        <taxon>Lecanorineae</taxon>
        <taxon>Ramalinaceae</taxon>
        <taxon>Ramalina</taxon>
    </lineage>
</organism>
<dbReference type="AlphaFoldDB" id="A0AA43QTQ6"/>
<comment type="caution">
    <text evidence="1">The sequence shown here is derived from an EMBL/GenBank/DDBJ whole genome shotgun (WGS) entry which is preliminary data.</text>
</comment>
<accession>A0AA43QTQ6</accession>
<name>A0AA43QTQ6_9LECA</name>